<proteinExistence type="inferred from homology"/>
<sequence length="136" mass="14343">MSIARPAAGTAAGAARVSRGIETTVALRRLVDAIGGIEVTLPEPVDDPYSGLHLGRHLLDGEQALAFNRTTHGVGDGSDVARIGLQHQFLTALQHKLDAEQLLSDPVQLQRILPPAGDDRCRRARDDGGAGLALAR</sequence>
<evidence type="ECO:0000313" key="4">
    <source>
        <dbReference type="Proteomes" id="UP001597018"/>
    </source>
</evidence>
<evidence type="ECO:0000313" key="3">
    <source>
        <dbReference type="EMBL" id="MFD0919435.1"/>
    </source>
</evidence>
<dbReference type="PANTHER" id="PTHR33392:SF6">
    <property type="entry name" value="POLYISOPRENYL-TEICHOIC ACID--PEPTIDOGLYCAN TEICHOIC ACID TRANSFERASE TAGU"/>
    <property type="match status" value="1"/>
</dbReference>
<feature type="domain" description="Cell envelope-related transcriptional attenuator" evidence="2">
    <location>
        <begin position="25"/>
        <end position="97"/>
    </location>
</feature>
<protein>
    <submittedName>
        <fullName evidence="3">LCP family protein</fullName>
    </submittedName>
</protein>
<dbReference type="PANTHER" id="PTHR33392">
    <property type="entry name" value="POLYISOPRENYL-TEICHOIC ACID--PEPTIDOGLYCAN TEICHOIC ACID TRANSFERASE TAGU"/>
    <property type="match status" value="1"/>
</dbReference>
<organism evidence="3 4">
    <name type="scientific">Saccharopolyspora rosea</name>
    <dbReference type="NCBI Taxonomy" id="524884"/>
    <lineage>
        <taxon>Bacteria</taxon>
        <taxon>Bacillati</taxon>
        <taxon>Actinomycetota</taxon>
        <taxon>Actinomycetes</taxon>
        <taxon>Pseudonocardiales</taxon>
        <taxon>Pseudonocardiaceae</taxon>
        <taxon>Saccharopolyspora</taxon>
    </lineage>
</organism>
<dbReference type="InterPro" id="IPR050922">
    <property type="entry name" value="LytR/CpsA/Psr_CW_biosynth"/>
</dbReference>
<dbReference type="RefSeq" id="WP_263252769.1">
    <property type="nucleotide sequence ID" value="NZ_BAABLT010000001.1"/>
</dbReference>
<dbReference type="Pfam" id="PF03816">
    <property type="entry name" value="LytR_cpsA_psr"/>
    <property type="match status" value="1"/>
</dbReference>
<dbReference type="EMBL" id="JBHTIW010000003">
    <property type="protein sequence ID" value="MFD0919435.1"/>
    <property type="molecule type" value="Genomic_DNA"/>
</dbReference>
<comment type="caution">
    <text evidence="3">The sequence shown here is derived from an EMBL/GenBank/DDBJ whole genome shotgun (WGS) entry which is preliminary data.</text>
</comment>
<comment type="similarity">
    <text evidence="1">Belongs to the LytR/CpsA/Psr (LCP) family.</text>
</comment>
<keyword evidence="4" id="KW-1185">Reference proteome</keyword>
<gene>
    <name evidence="3" type="ORF">ACFQ16_06750</name>
</gene>
<reference evidence="4" key="1">
    <citation type="journal article" date="2019" name="Int. J. Syst. Evol. Microbiol.">
        <title>The Global Catalogue of Microorganisms (GCM) 10K type strain sequencing project: providing services to taxonomists for standard genome sequencing and annotation.</title>
        <authorList>
            <consortium name="The Broad Institute Genomics Platform"/>
            <consortium name="The Broad Institute Genome Sequencing Center for Infectious Disease"/>
            <person name="Wu L."/>
            <person name="Ma J."/>
        </authorList>
    </citation>
    <scope>NUCLEOTIDE SEQUENCE [LARGE SCALE GENOMIC DNA]</scope>
    <source>
        <strain evidence="4">CCUG 56401</strain>
    </source>
</reference>
<accession>A0ABW3FMU8</accession>
<evidence type="ECO:0000259" key="2">
    <source>
        <dbReference type="Pfam" id="PF03816"/>
    </source>
</evidence>
<dbReference type="InterPro" id="IPR004474">
    <property type="entry name" value="LytR_CpsA_psr"/>
</dbReference>
<dbReference type="Gene3D" id="3.40.630.190">
    <property type="entry name" value="LCP protein"/>
    <property type="match status" value="1"/>
</dbReference>
<name>A0ABW3FMU8_9PSEU</name>
<evidence type="ECO:0000256" key="1">
    <source>
        <dbReference type="ARBA" id="ARBA00006068"/>
    </source>
</evidence>
<dbReference type="Proteomes" id="UP001597018">
    <property type="component" value="Unassembled WGS sequence"/>
</dbReference>